<dbReference type="NCBIfam" id="TIGR03361">
    <property type="entry name" value="VI_Rhs_Vgr"/>
    <property type="match status" value="1"/>
</dbReference>
<proteinExistence type="inferred from homology"/>
<feature type="domain" description="Gp5/Type VI secretion system Vgr protein OB-fold" evidence="2">
    <location>
        <begin position="386"/>
        <end position="450"/>
    </location>
</feature>
<evidence type="ECO:0000259" key="2">
    <source>
        <dbReference type="Pfam" id="PF04717"/>
    </source>
</evidence>
<dbReference type="SUPFAM" id="SSF69255">
    <property type="entry name" value="gp5 N-terminal domain-like"/>
    <property type="match status" value="1"/>
</dbReference>
<gene>
    <name evidence="4" type="primary">tssI</name>
    <name evidence="4" type="ORF">ENR23_10070</name>
</gene>
<accession>A0A832I4P4</accession>
<reference evidence="4" key="1">
    <citation type="journal article" date="2020" name="mSystems">
        <title>Genome- and Community-Level Interaction Insights into Carbon Utilization and Element Cycling Functions of Hydrothermarchaeota in Hydrothermal Sediment.</title>
        <authorList>
            <person name="Zhou Z."/>
            <person name="Liu Y."/>
            <person name="Xu W."/>
            <person name="Pan J."/>
            <person name="Luo Z.H."/>
            <person name="Li M."/>
        </authorList>
    </citation>
    <scope>NUCLEOTIDE SEQUENCE [LARGE SCALE GENOMIC DNA]</scope>
    <source>
        <strain evidence="4">SpSt-381</strain>
    </source>
</reference>
<evidence type="ECO:0000259" key="3">
    <source>
        <dbReference type="Pfam" id="PF22178"/>
    </source>
</evidence>
<dbReference type="InterPro" id="IPR054030">
    <property type="entry name" value="Gp5_Vgr_C"/>
</dbReference>
<dbReference type="Pfam" id="PF04717">
    <property type="entry name" value="Phage_base_V"/>
    <property type="match status" value="1"/>
</dbReference>
<feature type="domain" description="Gp5/Type VI secretion system Vgr C-terminal trimerisation" evidence="3">
    <location>
        <begin position="468"/>
        <end position="578"/>
    </location>
</feature>
<dbReference type="InterPro" id="IPR017847">
    <property type="entry name" value="T6SS_RhsGE_Vgr_subset"/>
</dbReference>
<dbReference type="EMBL" id="DSQF01000020">
    <property type="protein sequence ID" value="HGZ43751.1"/>
    <property type="molecule type" value="Genomic_DNA"/>
</dbReference>
<dbReference type="Pfam" id="PF22178">
    <property type="entry name" value="Gp5_trimer_C"/>
    <property type="match status" value="1"/>
</dbReference>
<name>A0A832I4P4_UNCEI</name>
<protein>
    <submittedName>
        <fullName evidence="4">Type VI secretion system tip protein VgrG</fullName>
    </submittedName>
</protein>
<evidence type="ECO:0000313" key="4">
    <source>
        <dbReference type="EMBL" id="HGZ43751.1"/>
    </source>
</evidence>
<organism evidence="4">
    <name type="scientific">Eiseniibacteriota bacterium</name>
    <dbReference type="NCBI Taxonomy" id="2212470"/>
    <lineage>
        <taxon>Bacteria</taxon>
        <taxon>Candidatus Eiseniibacteriota</taxon>
    </lineage>
</organism>
<dbReference type="Gene3D" id="2.40.50.230">
    <property type="entry name" value="Gp5 N-terminal domain"/>
    <property type="match status" value="1"/>
</dbReference>
<dbReference type="Gene3D" id="3.55.50.10">
    <property type="entry name" value="Baseplate protein-like domains"/>
    <property type="match status" value="1"/>
</dbReference>
<sequence>MAHTYDFTFAVDGLDPELLRVLKFRGVEAMSEPFRYDLALCSLDPDVELADVVGKNAVLSWVAGDEPRVVHGIVSRFEFAGQGRKLTYYAARLVPRVWSLSLLRRSRIFQEMTTPDILKKVLTDGGMPADSFEISVQRSYKPRHFCVQYRETDFAFLSRLAEEEGIFYFFRHTEDKHVMVLADAASIHEPIPGDDLLPFMGEDEGGTGDEGVQRFTLRRAMRTGAVMLRDFDFKRPTLDLSSEKQADEEAEFEFYDYPGEFHDAAHAKTYAEIRLEEQRAEREVGHGRGTCRRFIAGYKFTLDRHPRDAFNAEYLLLAVTHNGEQPQAAEEDQAEGAANVLVYGNEFKVVAADVAWRPPRLTPRPVIDGVQTAVVTGPAGEEIHCDEHGRVKIKFHWDREGPKDDKSSYWVRVGQVQSVGSMLLPRVGWEVIVDFLEGDPDRPIIIGRLHNGADPGPYGLPAAKTRTSIKSASSPGGGNSNEIRFEDAGGSEEFYIHASRDLVIKADHDTTQSFGNNAAYNVSVDSERNVGANDKTDIGGNCTIHVAGNHEETIDGNMTHTVSGNQDNTVSGNRATNVGGGDSLMVGGNQSIQIGGAHEMKVGAASSEDIGSNKSVNAAAMMSFTAGAMMNLAAPAVAAEGGSSVTLVSGGSMKLESSGAFKAKSGGAMLIESGASVKIKAPKIVLEGGSQVVIKAGGSTIKVSGGGVDIKGSKVKINGSGGVNVKGAKVTNN</sequence>
<evidence type="ECO:0000256" key="1">
    <source>
        <dbReference type="ARBA" id="ARBA00005558"/>
    </source>
</evidence>
<comment type="caution">
    <text evidence="4">The sequence shown here is derived from an EMBL/GenBank/DDBJ whole genome shotgun (WGS) entry which is preliminary data.</text>
</comment>
<dbReference type="Pfam" id="PF05954">
    <property type="entry name" value="Phage_GPD"/>
    <property type="match status" value="1"/>
</dbReference>
<dbReference type="InterPro" id="IPR006533">
    <property type="entry name" value="T6SS_Vgr_RhsGE"/>
</dbReference>
<dbReference type="SUPFAM" id="SSF69279">
    <property type="entry name" value="Phage tail proteins"/>
    <property type="match status" value="2"/>
</dbReference>
<dbReference type="InterPro" id="IPR006531">
    <property type="entry name" value="Gp5/Vgr_OB"/>
</dbReference>
<dbReference type="Gene3D" id="4.10.220.110">
    <property type="match status" value="1"/>
</dbReference>
<dbReference type="AlphaFoldDB" id="A0A832I4P4"/>
<dbReference type="InterPro" id="IPR037026">
    <property type="entry name" value="Vgr_OB-fold_dom_sf"/>
</dbReference>
<comment type="similarity">
    <text evidence="1">Belongs to the VgrG protein family.</text>
</comment>
<dbReference type="Gene3D" id="2.30.110.50">
    <property type="match status" value="1"/>
</dbReference>
<dbReference type="SUPFAM" id="SSF69349">
    <property type="entry name" value="Phage fibre proteins"/>
    <property type="match status" value="1"/>
</dbReference>
<dbReference type="NCBIfam" id="TIGR01646">
    <property type="entry name" value="vgr_GE"/>
    <property type="match status" value="1"/>
</dbReference>